<gene>
    <name evidence="1" type="ORF">CASFOL_033067</name>
</gene>
<dbReference type="Proteomes" id="UP001632038">
    <property type="component" value="Unassembled WGS sequence"/>
</dbReference>
<organism evidence="1 2">
    <name type="scientific">Castilleja foliolosa</name>
    <dbReference type="NCBI Taxonomy" id="1961234"/>
    <lineage>
        <taxon>Eukaryota</taxon>
        <taxon>Viridiplantae</taxon>
        <taxon>Streptophyta</taxon>
        <taxon>Embryophyta</taxon>
        <taxon>Tracheophyta</taxon>
        <taxon>Spermatophyta</taxon>
        <taxon>Magnoliopsida</taxon>
        <taxon>eudicotyledons</taxon>
        <taxon>Gunneridae</taxon>
        <taxon>Pentapetalae</taxon>
        <taxon>asterids</taxon>
        <taxon>lamiids</taxon>
        <taxon>Lamiales</taxon>
        <taxon>Orobanchaceae</taxon>
        <taxon>Pedicularideae</taxon>
        <taxon>Castillejinae</taxon>
        <taxon>Castilleja</taxon>
    </lineage>
</organism>
<evidence type="ECO:0000313" key="2">
    <source>
        <dbReference type="Proteomes" id="UP001632038"/>
    </source>
</evidence>
<keyword evidence="2" id="KW-1185">Reference proteome</keyword>
<dbReference type="PANTHER" id="PTHR36813:SF1">
    <property type="entry name" value="TRANSMEMBRANE PROTEIN"/>
    <property type="match status" value="1"/>
</dbReference>
<sequence>MEASRLPSQVTRQRLVDGRLKVSRAAGLAGNSEMVTRRVSDSRWSHGGAKMSVDDEAMDLNKESMSKLLELDDVDICQIMGCFACFDGGNKQWRREEVRLASEQARAKAAEAAQKSKKVAIQALKSSDWHFEGAFQ</sequence>
<proteinExistence type="predicted"/>
<name>A0ABD3C543_9LAMI</name>
<dbReference type="EMBL" id="JAVIJP010000054">
    <property type="protein sequence ID" value="KAL3624251.1"/>
    <property type="molecule type" value="Genomic_DNA"/>
</dbReference>
<dbReference type="AlphaFoldDB" id="A0ABD3C543"/>
<comment type="caution">
    <text evidence="1">The sequence shown here is derived from an EMBL/GenBank/DDBJ whole genome shotgun (WGS) entry which is preliminary data.</text>
</comment>
<protein>
    <submittedName>
        <fullName evidence="1">Uncharacterized protein</fullName>
    </submittedName>
</protein>
<reference evidence="2" key="1">
    <citation type="journal article" date="2024" name="IScience">
        <title>Strigolactones Initiate the Formation of Haustorium-like Structures in Castilleja.</title>
        <authorList>
            <person name="Buerger M."/>
            <person name="Peterson D."/>
            <person name="Chory J."/>
        </authorList>
    </citation>
    <scope>NUCLEOTIDE SEQUENCE [LARGE SCALE GENOMIC DNA]</scope>
</reference>
<dbReference type="PANTHER" id="PTHR36813">
    <property type="entry name" value="TRANSMEMBRANE PROTEIN"/>
    <property type="match status" value="1"/>
</dbReference>
<accession>A0ABD3C543</accession>
<evidence type="ECO:0000313" key="1">
    <source>
        <dbReference type="EMBL" id="KAL3624251.1"/>
    </source>
</evidence>